<comment type="caution">
    <text evidence="2">The sequence shown here is derived from an EMBL/GenBank/DDBJ whole genome shotgun (WGS) entry which is preliminary data.</text>
</comment>
<evidence type="ECO:0000256" key="1">
    <source>
        <dbReference type="SAM" id="MobiDB-lite"/>
    </source>
</evidence>
<feature type="region of interest" description="Disordered" evidence="1">
    <location>
        <begin position="1"/>
        <end position="78"/>
    </location>
</feature>
<reference evidence="2" key="1">
    <citation type="submission" date="2014-05" db="EMBL/GenBank/DDBJ databases">
        <title>Genome sequence of Mycobacterium aromaticivorans strain JS19b1T (= DSM 45407T).</title>
        <authorList>
            <person name="Kwak Y."/>
            <person name="Park G.-S."/>
            <person name="Li Q.X."/>
            <person name="Lee S.-E."/>
            <person name="Shin J.-H."/>
        </authorList>
    </citation>
    <scope>NUCLEOTIDE SEQUENCE [LARGE SCALE GENOMIC DNA]</scope>
    <source>
        <strain evidence="2">JS19b1</strain>
    </source>
</reference>
<sequence length="78" mass="7831">MVTSIDASPIAEAGRAGAPIWCRSGGQGRSDSGMGSGGQERSDSGMGSGGQERSDSGMGSGGQERMGRADRPVAAWTR</sequence>
<dbReference type="STRING" id="1440774.Y900_002365"/>
<proteinExistence type="predicted"/>
<name>A0A064CGG8_9MYCO</name>
<dbReference type="AlphaFoldDB" id="A0A064CGG8"/>
<accession>A0A064CGG8</accession>
<gene>
    <name evidence="2" type="ORF">Y900_002365</name>
</gene>
<dbReference type="Proteomes" id="UP000022835">
    <property type="component" value="Unassembled WGS sequence"/>
</dbReference>
<organism evidence="2 3">
    <name type="scientific">Mycolicibacterium aromaticivorans JS19b1 = JCM 16368</name>
    <dbReference type="NCBI Taxonomy" id="1440774"/>
    <lineage>
        <taxon>Bacteria</taxon>
        <taxon>Bacillati</taxon>
        <taxon>Actinomycetota</taxon>
        <taxon>Actinomycetes</taxon>
        <taxon>Mycobacteriales</taxon>
        <taxon>Mycobacteriaceae</taxon>
        <taxon>Mycolicibacterium</taxon>
    </lineage>
</organism>
<evidence type="ECO:0000313" key="3">
    <source>
        <dbReference type="Proteomes" id="UP000022835"/>
    </source>
</evidence>
<evidence type="ECO:0000313" key="2">
    <source>
        <dbReference type="EMBL" id="KDE97808.1"/>
    </source>
</evidence>
<protein>
    <submittedName>
        <fullName evidence="2">Uncharacterized protein</fullName>
    </submittedName>
</protein>
<keyword evidence="3" id="KW-1185">Reference proteome</keyword>
<dbReference type="EMBL" id="JALN02000001">
    <property type="protein sequence ID" value="KDE97808.1"/>
    <property type="molecule type" value="Genomic_DNA"/>
</dbReference>